<dbReference type="SUPFAM" id="SSF54909">
    <property type="entry name" value="Dimeric alpha+beta barrel"/>
    <property type="match status" value="1"/>
</dbReference>
<reference evidence="1 2" key="1">
    <citation type="submission" date="2015-03" db="EMBL/GenBank/DDBJ databases">
        <title>RNA-seq based gene annotation and comparative genomics of four Zymoseptoria species reveal species-specific pathogenicity related genes and transposable element activity.</title>
        <authorList>
            <person name="Grandaubert J."/>
            <person name="Bhattacharyya A."/>
            <person name="Stukenbrock E.H."/>
        </authorList>
    </citation>
    <scope>NUCLEOTIDE SEQUENCE [LARGE SCALE GENOMIC DNA]</scope>
    <source>
        <strain evidence="1 2">Zb18110</strain>
    </source>
</reference>
<protein>
    <recommendedName>
        <fullName evidence="3">ABM domain-containing protein</fullName>
    </recommendedName>
</protein>
<evidence type="ECO:0008006" key="3">
    <source>
        <dbReference type="Google" id="ProtNLM"/>
    </source>
</evidence>
<keyword evidence="2" id="KW-1185">Reference proteome</keyword>
<name>A0A0F4GXX4_9PEZI</name>
<dbReference type="Gene3D" id="3.30.70.100">
    <property type="match status" value="2"/>
</dbReference>
<dbReference type="Proteomes" id="UP000033647">
    <property type="component" value="Unassembled WGS sequence"/>
</dbReference>
<dbReference type="EMBL" id="LAFY01000068">
    <property type="protein sequence ID" value="KJY02257.1"/>
    <property type="molecule type" value="Genomic_DNA"/>
</dbReference>
<organism evidence="1 2">
    <name type="scientific">Zymoseptoria brevis</name>
    <dbReference type="NCBI Taxonomy" id="1047168"/>
    <lineage>
        <taxon>Eukaryota</taxon>
        <taxon>Fungi</taxon>
        <taxon>Dikarya</taxon>
        <taxon>Ascomycota</taxon>
        <taxon>Pezizomycotina</taxon>
        <taxon>Dothideomycetes</taxon>
        <taxon>Dothideomycetidae</taxon>
        <taxon>Mycosphaerellales</taxon>
        <taxon>Mycosphaerellaceae</taxon>
        <taxon>Zymoseptoria</taxon>
    </lineage>
</organism>
<comment type="caution">
    <text evidence="1">The sequence shown here is derived from an EMBL/GenBank/DDBJ whole genome shotgun (WGS) entry which is preliminary data.</text>
</comment>
<dbReference type="OrthoDB" id="3830579at2759"/>
<evidence type="ECO:0000313" key="1">
    <source>
        <dbReference type="EMBL" id="KJY02257.1"/>
    </source>
</evidence>
<dbReference type="AlphaFoldDB" id="A0A0F4GXX4"/>
<dbReference type="STRING" id="1047168.A0A0F4GXX4"/>
<dbReference type="InterPro" id="IPR011008">
    <property type="entry name" value="Dimeric_a/b-barrel"/>
</dbReference>
<accession>A0A0F4GXX4</accession>
<sequence>MPTTEIFIAALKPGSNIGDPSNEAAQTLKSVGDTLIQTDGVQDIHFGMQVESPNTLQLLVTWDKIDSHKTFMSTETYKPFVERILALIDGAPFMIHTDLEPAASVAPALAAPVTEIATFYFGGEAPEDYISGVHKFRDILEKEKSDGYLGAAIGLTVEEVEREGHEGKGAVLVIGWESVQKHMAFRETGTFKENIGLLRNGVKTLEMHHVQFMEFVREQ</sequence>
<gene>
    <name evidence="1" type="ORF">TI39_contig71g00008</name>
</gene>
<evidence type="ECO:0000313" key="2">
    <source>
        <dbReference type="Proteomes" id="UP000033647"/>
    </source>
</evidence>
<proteinExistence type="predicted"/>